<evidence type="ECO:0000313" key="2">
    <source>
        <dbReference type="EMBL" id="ALP95449.1"/>
    </source>
</evidence>
<accession>A0A0S2W800</accession>
<evidence type="ECO:0000313" key="3">
    <source>
        <dbReference type="EMBL" id="PVY48453.1"/>
    </source>
</evidence>
<dbReference type="Pfam" id="PF12651">
    <property type="entry name" value="RHH_3"/>
    <property type="match status" value="1"/>
</dbReference>
<dbReference type="EMBL" id="CP011307">
    <property type="protein sequence ID" value="ALP95449.1"/>
    <property type="molecule type" value="Genomic_DNA"/>
</dbReference>
<proteinExistence type="predicted"/>
<reference evidence="4" key="2">
    <citation type="submission" date="2015-04" db="EMBL/GenBank/DDBJ databases">
        <title>A butyrogenic pathway from the amino acid lysine in a human gut commensal.</title>
        <authorList>
            <person name="de Vos W.M."/>
            <person name="Bui N.T.P."/>
            <person name="Plugge C.M."/>
            <person name="Ritari J."/>
        </authorList>
    </citation>
    <scope>NUCLEOTIDE SEQUENCE [LARGE SCALE GENOMIC DNA]</scope>
    <source>
        <strain evidence="4">AF211</strain>
    </source>
</reference>
<dbReference type="Proteomes" id="UP000245778">
    <property type="component" value="Unassembled WGS sequence"/>
</dbReference>
<dbReference type="KEGG" id="ibu:IB211_03058c"/>
<dbReference type="InterPro" id="IPR038733">
    <property type="entry name" value="Predicted_DNA_bind_prot_RHH"/>
</dbReference>
<gene>
    <name evidence="3" type="ORF">C7373_107203</name>
    <name evidence="2" type="ORF">IB211_03058c</name>
</gene>
<evidence type="ECO:0000313" key="4">
    <source>
        <dbReference type="Proteomes" id="UP000064844"/>
    </source>
</evidence>
<reference evidence="2 4" key="1">
    <citation type="journal article" date="2015" name="Nat. Commun.">
        <title>Production of butyrate from lysine and the Amadori product fructoselysine by a human gut commensal.</title>
        <authorList>
            <person name="Bui T.P."/>
            <person name="Ritari J."/>
            <person name="Boeren S."/>
            <person name="de Waard P."/>
            <person name="Plugge C.M."/>
            <person name="de Vos W.M."/>
        </authorList>
    </citation>
    <scope>NUCLEOTIDE SEQUENCE [LARGE SCALE GENOMIC DNA]</scope>
    <source>
        <strain evidence="2 4">AF211</strain>
    </source>
</reference>
<dbReference type="PATRIC" id="fig|1297617.4.peg.3139"/>
<keyword evidence="4" id="KW-1185">Reference proteome</keyword>
<dbReference type="AlphaFoldDB" id="A0A0S2W800"/>
<organism evidence="2 4">
    <name type="scientific">Intestinimonas butyriciproducens</name>
    <dbReference type="NCBI Taxonomy" id="1297617"/>
    <lineage>
        <taxon>Bacteria</taxon>
        <taxon>Bacillati</taxon>
        <taxon>Bacillota</taxon>
        <taxon>Clostridia</taxon>
        <taxon>Eubacteriales</taxon>
        <taxon>Intestinimonas</taxon>
    </lineage>
</organism>
<dbReference type="EMBL" id="QEKK01000007">
    <property type="protein sequence ID" value="PVY48453.1"/>
    <property type="molecule type" value="Genomic_DNA"/>
</dbReference>
<name>A0A0S2W800_9FIRM</name>
<dbReference type="Proteomes" id="UP000064844">
    <property type="component" value="Chromosome"/>
</dbReference>
<sequence length="58" mass="6811">MMGEAQLVNRTKFISSLKNELVPQFNQLSAETRVPKSRLLDEAIEDLLKKYEKRRALY</sequence>
<feature type="domain" description="Predicted DNA-binding protein ribbon-helix-helix" evidence="1">
    <location>
        <begin position="9"/>
        <end position="52"/>
    </location>
</feature>
<protein>
    <submittedName>
        <fullName evidence="3">Ribbon-helix-helix protein</fullName>
    </submittedName>
</protein>
<evidence type="ECO:0000313" key="5">
    <source>
        <dbReference type="Proteomes" id="UP000245778"/>
    </source>
</evidence>
<dbReference type="GeneID" id="93230433"/>
<evidence type="ECO:0000259" key="1">
    <source>
        <dbReference type="Pfam" id="PF12651"/>
    </source>
</evidence>
<reference evidence="3 5" key="3">
    <citation type="submission" date="2018-04" db="EMBL/GenBank/DDBJ databases">
        <title>Genomic Encyclopedia of Type Strains, Phase IV (KMG-IV): sequencing the most valuable type-strain genomes for metagenomic binning, comparative biology and taxonomic classification.</title>
        <authorList>
            <person name="Goeker M."/>
        </authorList>
    </citation>
    <scope>NUCLEOTIDE SEQUENCE [LARGE SCALE GENOMIC DNA]</scope>
    <source>
        <strain evidence="3 5">DSM 26588</strain>
    </source>
</reference>
<dbReference type="RefSeq" id="WP_338068283.1">
    <property type="nucleotide sequence ID" value="NZ_CP011307.1"/>
</dbReference>